<evidence type="ECO:0000256" key="8">
    <source>
        <dbReference type="RuleBase" id="RU363032"/>
    </source>
</evidence>
<feature type="transmembrane region" description="Helical" evidence="8">
    <location>
        <begin position="61"/>
        <end position="88"/>
    </location>
</feature>
<dbReference type="InterPro" id="IPR043429">
    <property type="entry name" value="ArtM/GltK/GlnP/TcyL/YhdX-like"/>
</dbReference>
<keyword evidence="11" id="KW-1185">Reference proteome</keyword>
<feature type="transmembrane region" description="Helical" evidence="8">
    <location>
        <begin position="108"/>
        <end position="127"/>
    </location>
</feature>
<dbReference type="NCBIfam" id="TIGR01726">
    <property type="entry name" value="HEQRo_perm_3TM"/>
    <property type="match status" value="1"/>
</dbReference>
<protein>
    <submittedName>
        <fullName evidence="10">Glutamate/aspartate transport system permease protein</fullName>
    </submittedName>
</protein>
<dbReference type="GO" id="GO:0022857">
    <property type="term" value="F:transmembrane transporter activity"/>
    <property type="evidence" value="ECO:0007669"/>
    <property type="project" value="InterPro"/>
</dbReference>
<dbReference type="InterPro" id="IPR000515">
    <property type="entry name" value="MetI-like"/>
</dbReference>
<comment type="similarity">
    <text evidence="2">Belongs to the binding-protein-dependent transport system permease family. HisMQ subfamily.</text>
</comment>
<dbReference type="Pfam" id="PF00528">
    <property type="entry name" value="BPD_transp_1"/>
    <property type="match status" value="1"/>
</dbReference>
<dbReference type="AlphaFoldDB" id="A0A1G6GQ61"/>
<evidence type="ECO:0000256" key="3">
    <source>
        <dbReference type="ARBA" id="ARBA00022448"/>
    </source>
</evidence>
<evidence type="ECO:0000256" key="6">
    <source>
        <dbReference type="ARBA" id="ARBA00022989"/>
    </source>
</evidence>
<dbReference type="Gene3D" id="1.10.3720.10">
    <property type="entry name" value="MetI-like"/>
    <property type="match status" value="1"/>
</dbReference>
<comment type="subcellular location">
    <subcellularLocation>
        <location evidence="1">Cell inner membrane</location>
        <topology evidence="1">Multi-pass membrane protein</topology>
    </subcellularLocation>
    <subcellularLocation>
        <location evidence="8">Cell membrane</location>
        <topology evidence="8">Multi-pass membrane protein</topology>
    </subcellularLocation>
</comment>
<dbReference type="RefSeq" id="WP_091993214.1">
    <property type="nucleotide sequence ID" value="NZ_FMYQ01000001.1"/>
</dbReference>
<organism evidence="10 11">
    <name type="scientific">Paraburkholderia lycopersici</name>
    <dbReference type="NCBI Taxonomy" id="416944"/>
    <lineage>
        <taxon>Bacteria</taxon>
        <taxon>Pseudomonadati</taxon>
        <taxon>Pseudomonadota</taxon>
        <taxon>Betaproteobacteria</taxon>
        <taxon>Burkholderiales</taxon>
        <taxon>Burkholderiaceae</taxon>
        <taxon>Paraburkholderia</taxon>
    </lineage>
</organism>
<evidence type="ECO:0000256" key="5">
    <source>
        <dbReference type="ARBA" id="ARBA00022692"/>
    </source>
</evidence>
<keyword evidence="6 8" id="KW-1133">Transmembrane helix</keyword>
<evidence type="ECO:0000256" key="7">
    <source>
        <dbReference type="ARBA" id="ARBA00023136"/>
    </source>
</evidence>
<dbReference type="InterPro" id="IPR010065">
    <property type="entry name" value="AA_ABC_transptr_permease_3TM"/>
</dbReference>
<dbReference type="GO" id="GO:0006865">
    <property type="term" value="P:amino acid transport"/>
    <property type="evidence" value="ECO:0007669"/>
    <property type="project" value="TreeGrafter"/>
</dbReference>
<dbReference type="PANTHER" id="PTHR30614">
    <property type="entry name" value="MEMBRANE COMPONENT OF AMINO ACID ABC TRANSPORTER"/>
    <property type="match status" value="1"/>
</dbReference>
<evidence type="ECO:0000259" key="9">
    <source>
        <dbReference type="PROSITE" id="PS50928"/>
    </source>
</evidence>
<dbReference type="OrthoDB" id="6534575at2"/>
<feature type="transmembrane region" description="Helical" evidence="8">
    <location>
        <begin position="30"/>
        <end position="54"/>
    </location>
</feature>
<dbReference type="PANTHER" id="PTHR30614:SF42">
    <property type="entry name" value="GLUTAMATE_ASPARTATE IMPORT PERMEASE PROTEIN GLTJ"/>
    <property type="match status" value="1"/>
</dbReference>
<feature type="transmembrane region" description="Helical" evidence="8">
    <location>
        <begin position="212"/>
        <end position="233"/>
    </location>
</feature>
<keyword evidence="4" id="KW-1003">Cell membrane</keyword>
<dbReference type="PROSITE" id="PS50928">
    <property type="entry name" value="ABC_TM1"/>
    <property type="match status" value="1"/>
</dbReference>
<dbReference type="Proteomes" id="UP000198908">
    <property type="component" value="Unassembled WGS sequence"/>
</dbReference>
<name>A0A1G6GQ61_9BURK</name>
<dbReference type="STRING" id="416944.SAMN05421548_101195"/>
<gene>
    <name evidence="10" type="ORF">SAMN05421548_101195</name>
</gene>
<dbReference type="GO" id="GO:0043190">
    <property type="term" value="C:ATP-binding cassette (ABC) transporter complex"/>
    <property type="evidence" value="ECO:0007669"/>
    <property type="project" value="InterPro"/>
</dbReference>
<keyword evidence="5 8" id="KW-0812">Transmembrane</keyword>
<dbReference type="InterPro" id="IPR035906">
    <property type="entry name" value="MetI-like_sf"/>
</dbReference>
<evidence type="ECO:0000256" key="1">
    <source>
        <dbReference type="ARBA" id="ARBA00004429"/>
    </source>
</evidence>
<sequence length="246" mass="27146">MSYHWNWGILLSPVSTGEPTTYLGWLLSGLWVTVSVSLCAWVIALVVGSFFGVLRTMPNKFLAGAGTVYVAIFRNIPLIAQFFIWYFVLPEIVPQSLGTAFKQLPPGVQFFSASVVCLGLFTAARVCEQVRSGINALPRGQRAAGLAMGFTQWQTYRYVLLPVAYRIIVPPLTSEFLNIFKNSAVASTIGLLDLSAQARQLVDYTAQTYESFIAVTLAYVLINLVVMTLMRWVEAKSRLPGYIGGK</sequence>
<feature type="domain" description="ABC transmembrane type-1" evidence="9">
    <location>
        <begin position="30"/>
        <end position="230"/>
    </location>
</feature>
<keyword evidence="7 8" id="KW-0472">Membrane</keyword>
<dbReference type="EMBL" id="FMYQ01000001">
    <property type="protein sequence ID" value="SDB84150.1"/>
    <property type="molecule type" value="Genomic_DNA"/>
</dbReference>
<proteinExistence type="inferred from homology"/>
<dbReference type="CDD" id="cd06261">
    <property type="entry name" value="TM_PBP2"/>
    <property type="match status" value="1"/>
</dbReference>
<evidence type="ECO:0000256" key="4">
    <source>
        <dbReference type="ARBA" id="ARBA00022475"/>
    </source>
</evidence>
<keyword evidence="3 8" id="KW-0813">Transport</keyword>
<evidence type="ECO:0000256" key="2">
    <source>
        <dbReference type="ARBA" id="ARBA00010072"/>
    </source>
</evidence>
<evidence type="ECO:0000313" key="11">
    <source>
        <dbReference type="Proteomes" id="UP000198908"/>
    </source>
</evidence>
<evidence type="ECO:0000313" key="10">
    <source>
        <dbReference type="EMBL" id="SDB84150.1"/>
    </source>
</evidence>
<accession>A0A1G6GQ61</accession>
<dbReference type="SUPFAM" id="SSF161098">
    <property type="entry name" value="MetI-like"/>
    <property type="match status" value="1"/>
</dbReference>
<reference evidence="11" key="1">
    <citation type="submission" date="2016-09" db="EMBL/GenBank/DDBJ databases">
        <authorList>
            <person name="Varghese N."/>
            <person name="Submissions S."/>
        </authorList>
    </citation>
    <scope>NUCLEOTIDE SEQUENCE [LARGE SCALE GENOMIC DNA]</scope>
    <source>
        <strain evidence="11">TNe-862</strain>
    </source>
</reference>